<evidence type="ECO:0000313" key="1">
    <source>
        <dbReference type="EMBL" id="QDU18371.1"/>
    </source>
</evidence>
<evidence type="ECO:0000313" key="2">
    <source>
        <dbReference type="Proteomes" id="UP000319576"/>
    </source>
</evidence>
<gene>
    <name evidence="1" type="ORF">ETAA1_02570</name>
</gene>
<dbReference type="InterPro" id="IPR027558">
    <property type="entry name" value="Pre_pil_HX9DG_C"/>
</dbReference>
<protein>
    <submittedName>
        <fullName evidence="1">Uncharacterized protein</fullName>
    </submittedName>
</protein>
<dbReference type="EMBL" id="CP036273">
    <property type="protein sequence ID" value="QDU18371.1"/>
    <property type="molecule type" value="Genomic_DNA"/>
</dbReference>
<dbReference type="Proteomes" id="UP000319576">
    <property type="component" value="Chromosome"/>
</dbReference>
<keyword evidence="2" id="KW-1185">Reference proteome</keyword>
<dbReference type="NCBIfam" id="TIGR04294">
    <property type="entry name" value="pre_pil_HX9DG"/>
    <property type="match status" value="1"/>
</dbReference>
<proteinExistence type="predicted"/>
<accession>A0A517XLI4</accession>
<dbReference type="KEGG" id="uli:ETAA1_02570"/>
<name>A0A517XLI4_9BACT</name>
<sequence>MNGLGNTSYAANLVAFYAAYRLPEGYPDGTSATIAFGEHYARCGPGIRYNFSHSLIGSSVMGAPPDQYYDQLNRHRRGSFADAYYGDVVPVTANGVTQPSRAGATFQVAPQVEDCDPNLPQTPHPGGMLVLLFDGSVRTVRGGIDPSAFWAAVTRDGGETTPLD</sequence>
<reference evidence="1 2" key="1">
    <citation type="submission" date="2019-02" db="EMBL/GenBank/DDBJ databases">
        <title>Deep-cultivation of Planctomycetes and their phenomic and genomic characterization uncovers novel biology.</title>
        <authorList>
            <person name="Wiegand S."/>
            <person name="Jogler M."/>
            <person name="Boedeker C."/>
            <person name="Pinto D."/>
            <person name="Vollmers J."/>
            <person name="Rivas-Marin E."/>
            <person name="Kohn T."/>
            <person name="Peeters S.H."/>
            <person name="Heuer A."/>
            <person name="Rast P."/>
            <person name="Oberbeckmann S."/>
            <person name="Bunk B."/>
            <person name="Jeske O."/>
            <person name="Meyerdierks A."/>
            <person name="Storesund J.E."/>
            <person name="Kallscheuer N."/>
            <person name="Luecker S."/>
            <person name="Lage O.M."/>
            <person name="Pohl T."/>
            <person name="Merkel B.J."/>
            <person name="Hornburger P."/>
            <person name="Mueller R.-W."/>
            <person name="Bruemmer F."/>
            <person name="Labrenz M."/>
            <person name="Spormann A.M."/>
            <person name="Op den Camp H."/>
            <person name="Overmann J."/>
            <person name="Amann R."/>
            <person name="Jetten M.S.M."/>
            <person name="Mascher T."/>
            <person name="Medema M.H."/>
            <person name="Devos D.P."/>
            <person name="Kaster A.-K."/>
            <person name="Ovreas L."/>
            <person name="Rohde M."/>
            <person name="Galperin M.Y."/>
            <person name="Jogler C."/>
        </authorList>
    </citation>
    <scope>NUCLEOTIDE SEQUENCE [LARGE SCALE GENOMIC DNA]</scope>
    <source>
        <strain evidence="1 2">ETA_A1</strain>
    </source>
</reference>
<dbReference type="AlphaFoldDB" id="A0A517XLI4"/>
<organism evidence="1 2">
    <name type="scientific">Urbifossiella limnaea</name>
    <dbReference type="NCBI Taxonomy" id="2528023"/>
    <lineage>
        <taxon>Bacteria</taxon>
        <taxon>Pseudomonadati</taxon>
        <taxon>Planctomycetota</taxon>
        <taxon>Planctomycetia</taxon>
        <taxon>Gemmatales</taxon>
        <taxon>Gemmataceae</taxon>
        <taxon>Urbifossiella</taxon>
    </lineage>
</organism>